<protein>
    <recommendedName>
        <fullName evidence="1">CTLH domain-containing protein</fullName>
    </recommendedName>
</protein>
<dbReference type="InterPro" id="IPR050618">
    <property type="entry name" value="Ubq-SigPath_Reg"/>
</dbReference>
<dbReference type="InterPro" id="IPR006594">
    <property type="entry name" value="LisH"/>
</dbReference>
<evidence type="ECO:0000313" key="3">
    <source>
        <dbReference type="Proteomes" id="UP001415857"/>
    </source>
</evidence>
<dbReference type="InterPro" id="IPR013144">
    <property type="entry name" value="CRA_dom"/>
</dbReference>
<accession>A0AAP0N9F1</accession>
<feature type="domain" description="CTLH" evidence="1">
    <location>
        <begin position="62"/>
        <end position="119"/>
    </location>
</feature>
<dbReference type="Pfam" id="PF08513">
    <property type="entry name" value="LisH"/>
    <property type="match status" value="1"/>
</dbReference>
<gene>
    <name evidence="2" type="ORF">L1049_000796</name>
</gene>
<dbReference type="PANTHER" id="PTHR12864">
    <property type="entry name" value="RAN BINDING PROTEIN 9-RELATED"/>
    <property type="match status" value="1"/>
</dbReference>
<dbReference type="AlphaFoldDB" id="A0AAP0N9F1"/>
<dbReference type="EMBL" id="JBBPBK010000015">
    <property type="protein sequence ID" value="KAK9269028.1"/>
    <property type="molecule type" value="Genomic_DNA"/>
</dbReference>
<reference evidence="2 3" key="1">
    <citation type="journal article" date="2024" name="Plant J.">
        <title>Genome sequences and population genomics reveal climatic adaptation and genomic divergence between two closely related sweetgum species.</title>
        <authorList>
            <person name="Xu W.Q."/>
            <person name="Ren C.Q."/>
            <person name="Zhang X.Y."/>
            <person name="Comes H.P."/>
            <person name="Liu X.H."/>
            <person name="Li Y.G."/>
            <person name="Kettle C.J."/>
            <person name="Jalonen R."/>
            <person name="Gaisberger H."/>
            <person name="Ma Y.Z."/>
            <person name="Qiu Y.X."/>
        </authorList>
    </citation>
    <scope>NUCLEOTIDE SEQUENCE [LARGE SCALE GENOMIC DNA]</scope>
    <source>
        <strain evidence="2">Hangzhou</strain>
    </source>
</reference>
<dbReference type="SMART" id="SM00757">
    <property type="entry name" value="CRA"/>
    <property type="match status" value="1"/>
</dbReference>
<dbReference type="SMART" id="SM00668">
    <property type="entry name" value="CTLH"/>
    <property type="match status" value="1"/>
</dbReference>
<dbReference type="InterPro" id="IPR006595">
    <property type="entry name" value="CTLH_C"/>
</dbReference>
<dbReference type="InterPro" id="IPR024964">
    <property type="entry name" value="CTLH/CRA"/>
</dbReference>
<name>A0AAP0N9F1_LIQFO</name>
<dbReference type="Proteomes" id="UP001415857">
    <property type="component" value="Unassembled WGS sequence"/>
</dbReference>
<keyword evidence="3" id="KW-1185">Reference proteome</keyword>
<dbReference type="PROSITE" id="PS50896">
    <property type="entry name" value="LISH"/>
    <property type="match status" value="1"/>
</dbReference>
<evidence type="ECO:0000313" key="2">
    <source>
        <dbReference type="EMBL" id="KAK9269028.1"/>
    </source>
</evidence>
<proteinExistence type="predicted"/>
<dbReference type="Pfam" id="PF10607">
    <property type="entry name" value="CTLH"/>
    <property type="match status" value="1"/>
</dbReference>
<dbReference type="PROSITE" id="PS50897">
    <property type="entry name" value="CTLH"/>
    <property type="match status" value="1"/>
</dbReference>
<organism evidence="2 3">
    <name type="scientific">Liquidambar formosana</name>
    <name type="common">Formosan gum</name>
    <dbReference type="NCBI Taxonomy" id="63359"/>
    <lineage>
        <taxon>Eukaryota</taxon>
        <taxon>Viridiplantae</taxon>
        <taxon>Streptophyta</taxon>
        <taxon>Embryophyta</taxon>
        <taxon>Tracheophyta</taxon>
        <taxon>Spermatophyta</taxon>
        <taxon>Magnoliopsida</taxon>
        <taxon>eudicotyledons</taxon>
        <taxon>Gunneridae</taxon>
        <taxon>Pentapetalae</taxon>
        <taxon>Saxifragales</taxon>
        <taxon>Altingiaceae</taxon>
        <taxon>Liquidambar</taxon>
    </lineage>
</organism>
<dbReference type="SMART" id="SM00667">
    <property type="entry name" value="LisH"/>
    <property type="match status" value="1"/>
</dbReference>
<evidence type="ECO:0000259" key="1">
    <source>
        <dbReference type="PROSITE" id="PS50897"/>
    </source>
</evidence>
<comment type="caution">
    <text evidence="2">The sequence shown here is derived from an EMBL/GenBank/DDBJ whole genome shotgun (WGS) entry which is preliminary data.</text>
</comment>
<sequence>MEDSPRKVIARDDWEKMLNAVHIRKQDMNKLVMNFLVHEGYDKAARDFFEESGTQPDINVETMPTRAAVKWAILSRKLEEAYKILLSSYPQVFEHNTLPLFHVQQQRYIELIRNGMDEEALEFGQEYLLPCVETNPELQKEVERSSALLAFKDPSNYPVGELLGRSHLLETVNEVNVAILAFEGHNEKDPKLVDLLKKLIWVQEELHKKAAYPHINLSSGILEDPVI</sequence>